<comment type="caution">
    <text evidence="1">The sequence shown here is derived from an EMBL/GenBank/DDBJ whole genome shotgun (WGS) entry which is preliminary data.</text>
</comment>
<evidence type="ECO:0000313" key="1">
    <source>
        <dbReference type="EMBL" id="KAI3733011.1"/>
    </source>
</evidence>
<organism evidence="1 2">
    <name type="scientific">Smallanthus sonchifolius</name>
    <dbReference type="NCBI Taxonomy" id="185202"/>
    <lineage>
        <taxon>Eukaryota</taxon>
        <taxon>Viridiplantae</taxon>
        <taxon>Streptophyta</taxon>
        <taxon>Embryophyta</taxon>
        <taxon>Tracheophyta</taxon>
        <taxon>Spermatophyta</taxon>
        <taxon>Magnoliopsida</taxon>
        <taxon>eudicotyledons</taxon>
        <taxon>Gunneridae</taxon>
        <taxon>Pentapetalae</taxon>
        <taxon>asterids</taxon>
        <taxon>campanulids</taxon>
        <taxon>Asterales</taxon>
        <taxon>Asteraceae</taxon>
        <taxon>Asteroideae</taxon>
        <taxon>Heliantheae alliance</taxon>
        <taxon>Millerieae</taxon>
        <taxon>Smallanthus</taxon>
    </lineage>
</organism>
<accession>A0ACB9CFG4</accession>
<dbReference type="EMBL" id="CM042038">
    <property type="protein sequence ID" value="KAI3733011.1"/>
    <property type="molecule type" value="Genomic_DNA"/>
</dbReference>
<proteinExistence type="predicted"/>
<gene>
    <name evidence="1" type="ORF">L1987_64226</name>
</gene>
<reference evidence="1 2" key="2">
    <citation type="journal article" date="2022" name="Mol. Ecol. Resour.">
        <title>The genomes of chicory, endive, great burdock and yacon provide insights into Asteraceae paleo-polyploidization history and plant inulin production.</title>
        <authorList>
            <person name="Fan W."/>
            <person name="Wang S."/>
            <person name="Wang H."/>
            <person name="Wang A."/>
            <person name="Jiang F."/>
            <person name="Liu H."/>
            <person name="Zhao H."/>
            <person name="Xu D."/>
            <person name="Zhang Y."/>
        </authorList>
    </citation>
    <scope>NUCLEOTIDE SEQUENCE [LARGE SCALE GENOMIC DNA]</scope>
    <source>
        <strain evidence="2">cv. Yunnan</strain>
        <tissue evidence="1">Leaves</tissue>
    </source>
</reference>
<dbReference type="Proteomes" id="UP001056120">
    <property type="component" value="Linkage Group LG21"/>
</dbReference>
<evidence type="ECO:0000313" key="2">
    <source>
        <dbReference type="Proteomes" id="UP001056120"/>
    </source>
</evidence>
<reference evidence="2" key="1">
    <citation type="journal article" date="2022" name="Mol. Ecol. Resour.">
        <title>The genomes of chicory, endive, great burdock and yacon provide insights into Asteraceae palaeo-polyploidization history and plant inulin production.</title>
        <authorList>
            <person name="Fan W."/>
            <person name="Wang S."/>
            <person name="Wang H."/>
            <person name="Wang A."/>
            <person name="Jiang F."/>
            <person name="Liu H."/>
            <person name="Zhao H."/>
            <person name="Xu D."/>
            <person name="Zhang Y."/>
        </authorList>
    </citation>
    <scope>NUCLEOTIDE SEQUENCE [LARGE SCALE GENOMIC DNA]</scope>
    <source>
        <strain evidence="2">cv. Yunnan</strain>
    </source>
</reference>
<keyword evidence="2" id="KW-1185">Reference proteome</keyword>
<protein>
    <submittedName>
        <fullName evidence="1">Uncharacterized protein</fullName>
    </submittedName>
</protein>
<name>A0ACB9CFG4_9ASTR</name>
<sequence>MTVMYVHNYIYLNDMLGNLSIKTSVLGDNLMALKLWWKKVVFIQHPSKLNKRIDGLDGEMLNGPGPE</sequence>